<dbReference type="EMBL" id="AP021874">
    <property type="protein sequence ID" value="BBO71824.1"/>
    <property type="molecule type" value="Genomic_DNA"/>
</dbReference>
<dbReference type="InterPro" id="IPR006076">
    <property type="entry name" value="FAD-dep_OxRdtase"/>
</dbReference>
<protein>
    <submittedName>
        <fullName evidence="3">FAD-dependent oxidoreductase</fullName>
    </submittedName>
</protein>
<gene>
    <name evidence="3" type="ORF">DSCA_57540</name>
</gene>
<dbReference type="GO" id="GO:0005737">
    <property type="term" value="C:cytoplasm"/>
    <property type="evidence" value="ECO:0007669"/>
    <property type="project" value="TreeGrafter"/>
</dbReference>
<dbReference type="GO" id="GO:0016491">
    <property type="term" value="F:oxidoreductase activity"/>
    <property type="evidence" value="ECO:0007669"/>
    <property type="project" value="UniProtKB-KW"/>
</dbReference>
<sequence length="403" mass="44708">MRKILTPETFNQESADAVVIGGGIIGVATAFWLSRAGMSTILVEMRDGLSTLTTTASIESFRAQFTEPAMAALAKESIEVWENFAGITGLEGYEIDLHHGGYLFLTTEAEMVPAVKETVDGYHRVGVTDSEYLTGDEILKRWPWLNPEIKAGAYRARDGWFSAHEVTQGFARAAEHARFYVRTRATGIETDASGVCAVTTDRGRINTRVVVNAAGPFAVTVGRWVGLDLPIYQMRRQRVFVAPHPKIPQDAPLIMDVDNDSYWRPETGGALLGWHDPEEQKSDPMEDPQGDWDFPAFNLEMCSRLSPFWNEVVEDLKQEDLSVYAGQYVHSPDDQPLIGPVGGIPGFFLNCSYWPGVMLSAAAGRWTCDLITGRMKPEDNPLRLSRFEEGLTTTPGAFMRGRH</sequence>
<evidence type="ECO:0000259" key="2">
    <source>
        <dbReference type="Pfam" id="PF01266"/>
    </source>
</evidence>
<accession>A0A5K7Z006</accession>
<feature type="domain" description="FAD dependent oxidoreductase" evidence="2">
    <location>
        <begin position="16"/>
        <end position="370"/>
    </location>
</feature>
<dbReference type="Proteomes" id="UP000427906">
    <property type="component" value="Chromosome"/>
</dbReference>
<proteinExistence type="predicted"/>
<dbReference type="RefSeq" id="WP_155319604.1">
    <property type="nucleotide sequence ID" value="NZ_AP021874.1"/>
</dbReference>
<keyword evidence="4" id="KW-1185">Reference proteome</keyword>
<dbReference type="AlphaFoldDB" id="A0A5K7Z006"/>
<reference evidence="3 4" key="1">
    <citation type="submission" date="2019-11" db="EMBL/GenBank/DDBJ databases">
        <title>Comparative genomics of hydrocarbon-degrading Desulfosarcina strains.</title>
        <authorList>
            <person name="Watanabe M."/>
            <person name="Kojima H."/>
            <person name="Fukui M."/>
        </authorList>
    </citation>
    <scope>NUCLEOTIDE SEQUENCE [LARGE SCALE GENOMIC DNA]</scope>
    <source>
        <strain evidence="3 4">PL12</strain>
    </source>
</reference>
<dbReference type="Pfam" id="PF01266">
    <property type="entry name" value="DAO"/>
    <property type="match status" value="1"/>
</dbReference>
<name>A0A5K7Z006_9BACT</name>
<dbReference type="PANTHER" id="PTHR13847">
    <property type="entry name" value="SARCOSINE DEHYDROGENASE-RELATED"/>
    <property type="match status" value="1"/>
</dbReference>
<evidence type="ECO:0000256" key="1">
    <source>
        <dbReference type="ARBA" id="ARBA00023002"/>
    </source>
</evidence>
<evidence type="ECO:0000313" key="3">
    <source>
        <dbReference type="EMBL" id="BBO71824.1"/>
    </source>
</evidence>
<dbReference type="Gene3D" id="3.30.9.10">
    <property type="entry name" value="D-Amino Acid Oxidase, subunit A, domain 2"/>
    <property type="match status" value="1"/>
</dbReference>
<dbReference type="OrthoDB" id="9815989at2"/>
<dbReference type="KEGG" id="dalk:DSCA_57540"/>
<dbReference type="Gene3D" id="3.50.50.60">
    <property type="entry name" value="FAD/NAD(P)-binding domain"/>
    <property type="match status" value="1"/>
</dbReference>
<evidence type="ECO:0000313" key="4">
    <source>
        <dbReference type="Proteomes" id="UP000427906"/>
    </source>
</evidence>
<dbReference type="PANTHER" id="PTHR13847:SF287">
    <property type="entry name" value="FAD-DEPENDENT OXIDOREDUCTASE DOMAIN-CONTAINING PROTEIN 1"/>
    <property type="match status" value="1"/>
</dbReference>
<dbReference type="SUPFAM" id="SSF51905">
    <property type="entry name" value="FAD/NAD(P)-binding domain"/>
    <property type="match status" value="1"/>
</dbReference>
<keyword evidence="1" id="KW-0560">Oxidoreductase</keyword>
<dbReference type="InterPro" id="IPR036188">
    <property type="entry name" value="FAD/NAD-bd_sf"/>
</dbReference>
<organism evidence="3 4">
    <name type="scientific">Desulfosarcina alkanivorans</name>
    <dbReference type="NCBI Taxonomy" id="571177"/>
    <lineage>
        <taxon>Bacteria</taxon>
        <taxon>Pseudomonadati</taxon>
        <taxon>Thermodesulfobacteriota</taxon>
        <taxon>Desulfobacteria</taxon>
        <taxon>Desulfobacterales</taxon>
        <taxon>Desulfosarcinaceae</taxon>
        <taxon>Desulfosarcina</taxon>
    </lineage>
</organism>